<keyword evidence="6" id="KW-0321">Glycogen metabolism</keyword>
<comment type="caution">
    <text evidence="17">The sequence shown here is derived from an EMBL/GenBank/DDBJ whole genome shotgun (WGS) entry which is preliminary data.</text>
</comment>
<evidence type="ECO:0000256" key="14">
    <source>
        <dbReference type="ARBA" id="ARBA00049067"/>
    </source>
</evidence>
<accession>A0ABT2JZ20</accession>
<evidence type="ECO:0000256" key="6">
    <source>
        <dbReference type="ARBA" id="ARBA00022600"/>
    </source>
</evidence>
<dbReference type="EC" id="2.7.1.175" evidence="4"/>
<comment type="catalytic activity">
    <reaction evidence="14">
        <text>D-maltose + ATP = alpha-maltose 1-phosphate + ADP + H(+)</text>
        <dbReference type="Rhea" id="RHEA:31915"/>
        <dbReference type="ChEBI" id="CHEBI:15378"/>
        <dbReference type="ChEBI" id="CHEBI:17306"/>
        <dbReference type="ChEBI" id="CHEBI:30616"/>
        <dbReference type="ChEBI" id="CHEBI:63576"/>
        <dbReference type="ChEBI" id="CHEBI:456216"/>
        <dbReference type="EC" id="2.7.1.175"/>
    </reaction>
</comment>
<dbReference type="SUPFAM" id="SSF56112">
    <property type="entry name" value="Protein kinase-like (PK-like)"/>
    <property type="match status" value="1"/>
</dbReference>
<evidence type="ECO:0000256" key="3">
    <source>
        <dbReference type="ARBA" id="ARBA00011245"/>
    </source>
</evidence>
<evidence type="ECO:0000256" key="9">
    <source>
        <dbReference type="ARBA" id="ARBA00022777"/>
    </source>
</evidence>
<keyword evidence="12" id="KW-0119">Carbohydrate metabolism</keyword>
<evidence type="ECO:0000256" key="10">
    <source>
        <dbReference type="ARBA" id="ARBA00022840"/>
    </source>
</evidence>
<feature type="compositionally biased region" description="Basic and acidic residues" evidence="15">
    <location>
        <begin position="196"/>
        <end position="211"/>
    </location>
</feature>
<keyword evidence="9" id="KW-0418">Kinase</keyword>
<feature type="compositionally biased region" description="Low complexity" evidence="15">
    <location>
        <begin position="167"/>
        <end position="194"/>
    </location>
</feature>
<dbReference type="InterPro" id="IPR040999">
    <property type="entry name" value="Mak_N_cap"/>
</dbReference>
<comment type="pathway">
    <text evidence="1">Glycan biosynthesis; glycogen biosynthesis.</text>
</comment>
<name>A0ABT2JZ20_9ACTN</name>
<dbReference type="Pfam" id="PF18085">
    <property type="entry name" value="Mak_N_cap"/>
    <property type="match status" value="1"/>
</dbReference>
<evidence type="ECO:0000313" key="17">
    <source>
        <dbReference type="EMBL" id="MCT2592494.1"/>
    </source>
</evidence>
<comment type="subunit">
    <text evidence="3">Monomer.</text>
</comment>
<evidence type="ECO:0000256" key="2">
    <source>
        <dbReference type="ARBA" id="ARBA00006219"/>
    </source>
</evidence>
<keyword evidence="7" id="KW-0808">Transferase</keyword>
<protein>
    <recommendedName>
        <fullName evidence="5">Maltokinase</fullName>
        <ecNumber evidence="4">2.7.1.175</ecNumber>
    </recommendedName>
    <alternativeName>
        <fullName evidence="13">Maltose-1-phosphate synthase</fullName>
    </alternativeName>
</protein>
<dbReference type="EMBL" id="JAJAGO010000010">
    <property type="protein sequence ID" value="MCT2592494.1"/>
    <property type="molecule type" value="Genomic_DNA"/>
</dbReference>
<evidence type="ECO:0000256" key="4">
    <source>
        <dbReference type="ARBA" id="ARBA00011962"/>
    </source>
</evidence>
<evidence type="ECO:0000256" key="11">
    <source>
        <dbReference type="ARBA" id="ARBA00023056"/>
    </source>
</evidence>
<evidence type="ECO:0000256" key="1">
    <source>
        <dbReference type="ARBA" id="ARBA00004964"/>
    </source>
</evidence>
<evidence type="ECO:0000256" key="7">
    <source>
        <dbReference type="ARBA" id="ARBA00022679"/>
    </source>
</evidence>
<dbReference type="InterPro" id="IPR011009">
    <property type="entry name" value="Kinase-like_dom_sf"/>
</dbReference>
<reference evidence="17 18" key="1">
    <citation type="submission" date="2021-10" db="EMBL/GenBank/DDBJ databases">
        <title>Streptomyces gossypii sp. nov., isolated from soil collected from cotton field.</title>
        <authorList>
            <person name="Ge X."/>
            <person name="Chen X."/>
            <person name="Liu W."/>
        </authorList>
    </citation>
    <scope>NUCLEOTIDE SEQUENCE [LARGE SCALE GENOMIC DNA]</scope>
    <source>
        <strain evidence="17 18">N2-109</strain>
    </source>
</reference>
<sequence>MSDSSLPLTAAPPAPPSTGHAGAELLHSLAPLLADWLPRQRWFAGKGHPISGFTPVTATELLPLAVDGTAPGLLHMLVRARQTATAAELAPGAEADCYQLLLGVRSVLPPGLATALIGRPATGALRGLAVYDALHDPRLTGLLLERLRSPGRLGALRFAGGMGGTSTGTSMTGTSMTSSGTTSSGTTSSGTTSTRGDTRPDIRTLRPRPLDAEQSNSSVVYGDAYILKLFRRVGPGLNPDLELPLALARAGCDRVPEPTAWFETAPAPRRATLTLGVLQPFLAGSGDGWQLALHALAGRQDFTGQARALGRATAEVHAGLADALPTTVLHGSQLAQLAREMDGRLNTAAHAVPALRPYRGGLRSAFAALGELSRRGHTRRAQRVHGDLHLGQALCAADGGRWSLIDFEGEPARPLDERRRTQPAVRDVAGMLRSFDYAACQQGISERWTHLWAEANRAAYCGGYAEVTGADPRDDATLLRAFETDKAVYEVLYEARHRPGWLPIPLSAIRRLAAPET</sequence>
<keyword evidence="11" id="KW-0320">Glycogen biosynthesis</keyword>
<dbReference type="Gene3D" id="3.90.1200.10">
    <property type="match status" value="1"/>
</dbReference>
<evidence type="ECO:0000256" key="5">
    <source>
        <dbReference type="ARBA" id="ARBA00013882"/>
    </source>
</evidence>
<evidence type="ECO:0000256" key="15">
    <source>
        <dbReference type="SAM" id="MobiDB-lite"/>
    </source>
</evidence>
<organism evidence="17 18">
    <name type="scientific">Streptomyces gossypii</name>
    <dbReference type="NCBI Taxonomy" id="2883101"/>
    <lineage>
        <taxon>Bacteria</taxon>
        <taxon>Bacillati</taxon>
        <taxon>Actinomycetota</taxon>
        <taxon>Actinomycetes</taxon>
        <taxon>Kitasatosporales</taxon>
        <taxon>Streptomycetaceae</taxon>
        <taxon>Streptomyces</taxon>
    </lineage>
</organism>
<feature type="region of interest" description="Disordered" evidence="15">
    <location>
        <begin position="158"/>
        <end position="213"/>
    </location>
</feature>
<feature type="domain" description="Maltokinase N-terminal cap" evidence="16">
    <location>
        <begin position="36"/>
        <end position="136"/>
    </location>
</feature>
<evidence type="ECO:0000256" key="12">
    <source>
        <dbReference type="ARBA" id="ARBA00023277"/>
    </source>
</evidence>
<feature type="region of interest" description="Disordered" evidence="15">
    <location>
        <begin position="1"/>
        <end position="21"/>
    </location>
</feature>
<keyword evidence="8" id="KW-0547">Nucleotide-binding</keyword>
<keyword evidence="18" id="KW-1185">Reference proteome</keyword>
<proteinExistence type="inferred from homology"/>
<comment type="similarity">
    <text evidence="2">Belongs to the aminoglycoside phosphotransferase family.</text>
</comment>
<dbReference type="RefSeq" id="WP_260219819.1">
    <property type="nucleotide sequence ID" value="NZ_JAJAGO010000010.1"/>
</dbReference>
<evidence type="ECO:0000256" key="8">
    <source>
        <dbReference type="ARBA" id="ARBA00022741"/>
    </source>
</evidence>
<evidence type="ECO:0000256" key="13">
    <source>
        <dbReference type="ARBA" id="ARBA00031251"/>
    </source>
</evidence>
<evidence type="ECO:0000259" key="16">
    <source>
        <dbReference type="Pfam" id="PF18085"/>
    </source>
</evidence>
<keyword evidence="10" id="KW-0067">ATP-binding</keyword>
<evidence type="ECO:0000313" key="18">
    <source>
        <dbReference type="Proteomes" id="UP001156389"/>
    </source>
</evidence>
<gene>
    <name evidence="17" type="ORF">LHJ74_21720</name>
</gene>
<dbReference type="Proteomes" id="UP001156389">
    <property type="component" value="Unassembled WGS sequence"/>
</dbReference>